<dbReference type="Proteomes" id="UP000733744">
    <property type="component" value="Unassembled WGS sequence"/>
</dbReference>
<accession>A0ABY3CC59</accession>
<organism evidence="2 3">
    <name type="scientific">Candidatus Methylobacter oryzae</name>
    <dbReference type="NCBI Taxonomy" id="2497749"/>
    <lineage>
        <taxon>Bacteria</taxon>
        <taxon>Pseudomonadati</taxon>
        <taxon>Pseudomonadota</taxon>
        <taxon>Gammaproteobacteria</taxon>
        <taxon>Methylococcales</taxon>
        <taxon>Methylococcaceae</taxon>
        <taxon>Methylobacter</taxon>
    </lineage>
</organism>
<name>A0ABY3CC59_9GAMM</name>
<dbReference type="RefSeq" id="WP_127030540.1">
    <property type="nucleotide sequence ID" value="NZ_RYFG02000069.1"/>
</dbReference>
<keyword evidence="1" id="KW-0732">Signal</keyword>
<gene>
    <name evidence="2" type="ORF">EKO24_007305</name>
</gene>
<evidence type="ECO:0000313" key="3">
    <source>
        <dbReference type="Proteomes" id="UP000733744"/>
    </source>
</evidence>
<feature type="signal peptide" evidence="1">
    <location>
        <begin position="1"/>
        <end position="23"/>
    </location>
</feature>
<reference evidence="2 3" key="1">
    <citation type="journal article" date="2019" name="Antonie Van Leeuwenhoek">
        <title>Description of 'Ca. Methylobacter oryzae' KRF1, a novel species from the environmentally important Methylobacter clade 2.</title>
        <authorList>
            <person name="Khatri K."/>
            <person name="Mohite J.A."/>
            <person name="Pandit P.S."/>
            <person name="Bahulikar R."/>
            <person name="Rahalkar M.C."/>
        </authorList>
    </citation>
    <scope>NUCLEOTIDE SEQUENCE [LARGE SCALE GENOMIC DNA]</scope>
    <source>
        <strain evidence="2 3">KRF1</strain>
    </source>
</reference>
<protein>
    <submittedName>
        <fullName evidence="2">Uncharacterized protein</fullName>
    </submittedName>
</protein>
<sequence length="86" mass="9144">MRKVIILGLTAAVIGLASFTASAGGDAQYPAANFQPKVIYIDKDLVKSSPASSDSTRCPPQKAEEKVAEFDPKYPAANFAPKVIYP</sequence>
<keyword evidence="3" id="KW-1185">Reference proteome</keyword>
<dbReference type="EMBL" id="RYFG02000069">
    <property type="protein sequence ID" value="TRW98055.1"/>
    <property type="molecule type" value="Genomic_DNA"/>
</dbReference>
<feature type="chain" id="PRO_5046092831" evidence="1">
    <location>
        <begin position="24"/>
        <end position="86"/>
    </location>
</feature>
<comment type="caution">
    <text evidence="2">The sequence shown here is derived from an EMBL/GenBank/DDBJ whole genome shotgun (WGS) entry which is preliminary data.</text>
</comment>
<evidence type="ECO:0000256" key="1">
    <source>
        <dbReference type="SAM" id="SignalP"/>
    </source>
</evidence>
<evidence type="ECO:0000313" key="2">
    <source>
        <dbReference type="EMBL" id="TRW98055.1"/>
    </source>
</evidence>
<proteinExistence type="predicted"/>